<gene>
    <name evidence="1" type="ORF">HNP46_000398</name>
</gene>
<evidence type="ECO:0000313" key="1">
    <source>
        <dbReference type="EMBL" id="MBB4861587.1"/>
    </source>
</evidence>
<evidence type="ECO:0000313" key="2">
    <source>
        <dbReference type="Proteomes" id="UP000566995"/>
    </source>
</evidence>
<sequence length="108" mass="11838">MDISNLPLHQIVARAIEIAGPEDGTGTGRHGSIEFRGPFAAALLDAMFPGDQAFNRQELERRPVIVYRGAYLEISCGGRYKQGFVRRFVYEAAKATSALLQNPQTISA</sequence>
<dbReference type="AlphaFoldDB" id="A0A7W7KEW9"/>
<dbReference type="EMBL" id="JACHLI010000001">
    <property type="protein sequence ID" value="MBB4861587.1"/>
    <property type="molecule type" value="Genomic_DNA"/>
</dbReference>
<protein>
    <submittedName>
        <fullName evidence="1">Uncharacterized protein</fullName>
    </submittedName>
</protein>
<reference evidence="1 2" key="1">
    <citation type="submission" date="2020-08" db="EMBL/GenBank/DDBJ databases">
        <title>Functional genomics of gut bacteria from endangered species of beetles.</title>
        <authorList>
            <person name="Carlos-Shanley C."/>
        </authorList>
    </citation>
    <scope>NUCLEOTIDE SEQUENCE [LARGE SCALE GENOMIC DNA]</scope>
    <source>
        <strain evidence="1 2">S00179</strain>
    </source>
</reference>
<accession>A0A7W7KEW9</accession>
<proteinExistence type="predicted"/>
<name>A0A7W7KEW9_PSENT</name>
<dbReference type="RefSeq" id="WP_184585844.1">
    <property type="nucleotide sequence ID" value="NZ_JACHLI010000001.1"/>
</dbReference>
<organism evidence="1 2">
    <name type="scientific">Pseudomonas nitroreducens</name>
    <dbReference type="NCBI Taxonomy" id="46680"/>
    <lineage>
        <taxon>Bacteria</taxon>
        <taxon>Pseudomonadati</taxon>
        <taxon>Pseudomonadota</taxon>
        <taxon>Gammaproteobacteria</taxon>
        <taxon>Pseudomonadales</taxon>
        <taxon>Pseudomonadaceae</taxon>
        <taxon>Pseudomonas</taxon>
    </lineage>
</organism>
<dbReference type="Proteomes" id="UP000566995">
    <property type="component" value="Unassembled WGS sequence"/>
</dbReference>
<comment type="caution">
    <text evidence="1">The sequence shown here is derived from an EMBL/GenBank/DDBJ whole genome shotgun (WGS) entry which is preliminary data.</text>
</comment>